<dbReference type="SUPFAM" id="SSF48652">
    <property type="entry name" value="Tetraspanin"/>
    <property type="match status" value="1"/>
</dbReference>
<dbReference type="GO" id="GO:0005886">
    <property type="term" value="C:plasma membrane"/>
    <property type="evidence" value="ECO:0000318"/>
    <property type="project" value="GO_Central"/>
</dbReference>
<dbReference type="AlphaFoldDB" id="A7SZI2"/>
<dbReference type="InterPro" id="IPR008952">
    <property type="entry name" value="Tetraspanin_EC2_sf"/>
</dbReference>
<keyword evidence="4 6" id="KW-1133">Transmembrane helix</keyword>
<feature type="transmembrane region" description="Helical" evidence="6">
    <location>
        <begin position="53"/>
        <end position="75"/>
    </location>
</feature>
<protein>
    <recommendedName>
        <fullName evidence="6">Tetraspanin</fullName>
    </recommendedName>
</protein>
<evidence type="ECO:0000256" key="4">
    <source>
        <dbReference type="ARBA" id="ARBA00022989"/>
    </source>
</evidence>
<feature type="transmembrane region" description="Helical" evidence="6">
    <location>
        <begin position="82"/>
        <end position="105"/>
    </location>
</feature>
<organism evidence="7 8">
    <name type="scientific">Nematostella vectensis</name>
    <name type="common">Starlet sea anemone</name>
    <dbReference type="NCBI Taxonomy" id="45351"/>
    <lineage>
        <taxon>Eukaryota</taxon>
        <taxon>Metazoa</taxon>
        <taxon>Cnidaria</taxon>
        <taxon>Anthozoa</taxon>
        <taxon>Hexacorallia</taxon>
        <taxon>Actiniaria</taxon>
        <taxon>Edwardsiidae</taxon>
        <taxon>Nematostella</taxon>
    </lineage>
</organism>
<name>A7SZI2_NEMVE</name>
<keyword evidence="8" id="KW-1185">Reference proteome</keyword>
<feature type="transmembrane region" description="Helical" evidence="6">
    <location>
        <begin position="197"/>
        <end position="222"/>
    </location>
</feature>
<dbReference type="PhylomeDB" id="A7SZI2"/>
<dbReference type="Gene3D" id="1.10.1450.10">
    <property type="entry name" value="Tetraspanin"/>
    <property type="match status" value="1"/>
</dbReference>
<gene>
    <name evidence="7" type="ORF">NEMVEDRAFT_v1g233752</name>
</gene>
<evidence type="ECO:0000313" key="8">
    <source>
        <dbReference type="Proteomes" id="UP000001593"/>
    </source>
</evidence>
<sequence length="231" mass="25250">MAEGATKCIKLLVFFFNFLFFLFGIALVGYGAYAEIKFGPYISISSNDFMSGSRLLIAVGCIITIIAFFGCCGAWKENKCMLILFFILLLIVLGLEIAAAVLGYINKDKIQSDLTDDIIRNIKEYPKNNKAAIDAMQMDFECCGAKGPSDWTFYGQMKYKAGPGSCCGKPNNDACLPGTRNSKGCFEAMKDFVNDKLIIIAGLAIGLIVIQILGMILAMTLICRIHKGSYA</sequence>
<reference evidence="7 8" key="1">
    <citation type="journal article" date="2007" name="Science">
        <title>Sea anemone genome reveals ancestral eumetazoan gene repertoire and genomic organization.</title>
        <authorList>
            <person name="Putnam N.H."/>
            <person name="Srivastava M."/>
            <person name="Hellsten U."/>
            <person name="Dirks B."/>
            <person name="Chapman J."/>
            <person name="Salamov A."/>
            <person name="Terry A."/>
            <person name="Shapiro H."/>
            <person name="Lindquist E."/>
            <person name="Kapitonov V.V."/>
            <person name="Jurka J."/>
            <person name="Genikhovich G."/>
            <person name="Grigoriev I.V."/>
            <person name="Lucas S.M."/>
            <person name="Steele R.E."/>
            <person name="Finnerty J.R."/>
            <person name="Technau U."/>
            <person name="Martindale M.Q."/>
            <person name="Rokhsar D.S."/>
        </authorList>
    </citation>
    <scope>NUCLEOTIDE SEQUENCE [LARGE SCALE GENOMIC DNA]</scope>
    <source>
        <strain evidence="8">CH2 X CH6</strain>
    </source>
</reference>
<comment type="similarity">
    <text evidence="2 6">Belongs to the tetraspanin (TM4SF) family.</text>
</comment>
<proteinExistence type="inferred from homology"/>
<evidence type="ECO:0000256" key="6">
    <source>
        <dbReference type="RuleBase" id="RU361218"/>
    </source>
</evidence>
<dbReference type="InParanoid" id="A7SZI2"/>
<evidence type="ECO:0000313" key="7">
    <source>
        <dbReference type="EMBL" id="EDO30884.1"/>
    </source>
</evidence>
<dbReference type="Pfam" id="PF00335">
    <property type="entry name" value="Tetraspanin"/>
    <property type="match status" value="1"/>
</dbReference>
<dbReference type="InterPro" id="IPR018499">
    <property type="entry name" value="Tetraspanin/Peripherin"/>
</dbReference>
<evidence type="ECO:0000256" key="3">
    <source>
        <dbReference type="ARBA" id="ARBA00022692"/>
    </source>
</evidence>
<dbReference type="PANTHER" id="PTHR19282">
    <property type="entry name" value="TETRASPANIN"/>
    <property type="match status" value="1"/>
</dbReference>
<dbReference type="CDD" id="cd03127">
    <property type="entry name" value="tetraspanin_LEL"/>
    <property type="match status" value="1"/>
</dbReference>
<evidence type="ECO:0000256" key="1">
    <source>
        <dbReference type="ARBA" id="ARBA00004141"/>
    </source>
</evidence>
<feature type="transmembrane region" description="Helical" evidence="6">
    <location>
        <begin position="12"/>
        <end position="33"/>
    </location>
</feature>
<dbReference type="OMA" id="TLICRIH"/>
<evidence type="ECO:0000256" key="5">
    <source>
        <dbReference type="ARBA" id="ARBA00023136"/>
    </source>
</evidence>
<dbReference type="EMBL" id="DS469970">
    <property type="protein sequence ID" value="EDO30884.1"/>
    <property type="molecule type" value="Genomic_DNA"/>
</dbReference>
<comment type="subcellular location">
    <subcellularLocation>
        <location evidence="1 6">Membrane</location>
        <topology evidence="1 6">Multi-pass membrane protein</topology>
    </subcellularLocation>
</comment>
<dbReference type="OrthoDB" id="5969951at2759"/>
<evidence type="ECO:0000256" key="2">
    <source>
        <dbReference type="ARBA" id="ARBA00006840"/>
    </source>
</evidence>
<keyword evidence="5 6" id="KW-0472">Membrane</keyword>
<dbReference type="Proteomes" id="UP000001593">
    <property type="component" value="Unassembled WGS sequence"/>
</dbReference>
<dbReference type="PRINTS" id="PR00259">
    <property type="entry name" value="TMFOUR"/>
</dbReference>
<dbReference type="PANTHER" id="PTHR19282:SF534">
    <property type="entry name" value="TETRASPANIN FAMILY-RELATED"/>
    <property type="match status" value="1"/>
</dbReference>
<dbReference type="STRING" id="45351.A7SZI2"/>
<dbReference type="PIRSF" id="PIRSF002419">
    <property type="entry name" value="Tetraspanin"/>
    <property type="match status" value="1"/>
</dbReference>
<dbReference type="eggNOG" id="KOG3882">
    <property type="taxonomic scope" value="Eukaryota"/>
</dbReference>
<keyword evidence="3 6" id="KW-0812">Transmembrane</keyword>
<dbReference type="HOGENOM" id="CLU_055524_4_2_1"/>
<dbReference type="KEGG" id="nve:5501716"/>
<dbReference type="InterPro" id="IPR000301">
    <property type="entry name" value="Tetraspanin_animals"/>
</dbReference>
<accession>A7SZI2</accession>